<reference evidence="2 3" key="1">
    <citation type="journal article" date="2019" name="Commun. Biol.">
        <title>The bagworm genome reveals a unique fibroin gene that provides high tensile strength.</title>
        <authorList>
            <person name="Kono N."/>
            <person name="Nakamura H."/>
            <person name="Ohtoshi R."/>
            <person name="Tomita M."/>
            <person name="Numata K."/>
            <person name="Arakawa K."/>
        </authorList>
    </citation>
    <scope>NUCLEOTIDE SEQUENCE [LARGE SCALE GENOMIC DNA]</scope>
</reference>
<gene>
    <name evidence="2" type="ORF">EVAR_98359_1</name>
</gene>
<name>A0A4C2AD13_EUMVA</name>
<accession>A0A4C2AD13</accession>
<comment type="caution">
    <text evidence="2">The sequence shown here is derived from an EMBL/GenBank/DDBJ whole genome shotgun (WGS) entry which is preliminary data.</text>
</comment>
<evidence type="ECO:0000313" key="3">
    <source>
        <dbReference type="Proteomes" id="UP000299102"/>
    </source>
</evidence>
<keyword evidence="3" id="KW-1185">Reference proteome</keyword>
<protein>
    <submittedName>
        <fullName evidence="2">Uncharacterized protein</fullName>
    </submittedName>
</protein>
<dbReference type="EMBL" id="BGZK01003043">
    <property type="protein sequence ID" value="GBP97998.1"/>
    <property type="molecule type" value="Genomic_DNA"/>
</dbReference>
<feature type="compositionally biased region" description="Pro residues" evidence="1">
    <location>
        <begin position="55"/>
        <end position="64"/>
    </location>
</feature>
<dbReference type="AlphaFoldDB" id="A0A4C2AD13"/>
<evidence type="ECO:0000313" key="2">
    <source>
        <dbReference type="EMBL" id="GBP97998.1"/>
    </source>
</evidence>
<organism evidence="2 3">
    <name type="scientific">Eumeta variegata</name>
    <name type="common">Bagworm moth</name>
    <name type="synonym">Eumeta japonica</name>
    <dbReference type="NCBI Taxonomy" id="151549"/>
    <lineage>
        <taxon>Eukaryota</taxon>
        <taxon>Metazoa</taxon>
        <taxon>Ecdysozoa</taxon>
        <taxon>Arthropoda</taxon>
        <taxon>Hexapoda</taxon>
        <taxon>Insecta</taxon>
        <taxon>Pterygota</taxon>
        <taxon>Neoptera</taxon>
        <taxon>Endopterygota</taxon>
        <taxon>Lepidoptera</taxon>
        <taxon>Glossata</taxon>
        <taxon>Ditrysia</taxon>
        <taxon>Tineoidea</taxon>
        <taxon>Psychidae</taxon>
        <taxon>Oiketicinae</taxon>
        <taxon>Eumeta</taxon>
    </lineage>
</organism>
<feature type="region of interest" description="Disordered" evidence="1">
    <location>
        <begin position="51"/>
        <end position="71"/>
    </location>
</feature>
<dbReference type="Proteomes" id="UP000299102">
    <property type="component" value="Unassembled WGS sequence"/>
</dbReference>
<proteinExistence type="predicted"/>
<evidence type="ECO:0000256" key="1">
    <source>
        <dbReference type="SAM" id="MobiDB-lite"/>
    </source>
</evidence>
<sequence>MVRLSLLRVVSKSGIEEGVKTVIEINSRTVIGIANEMGVSRSFPKTLLCKKKAPAPLPPAPKTPPTSRRDERARFPCHACIIKPGRLNEHLGTALAKSGDVRLSSYNTSGLAACDATQNFHRSPRRFRNYFGRRLHVSRASPGRADGRGSRRSLKL</sequence>